<name>A0A2W1KTA2_ACIFR</name>
<accession>A0A2W1KTA2</accession>
<dbReference type="AlphaFoldDB" id="A0A2W1KTA2"/>
<reference evidence="2 3" key="1">
    <citation type="submission" date="2018-06" db="EMBL/GenBank/DDBJ databases">
        <title>Draft sequence of Acidithiobacillus ferrooxidans CCM 4253.</title>
        <authorList>
            <person name="Moya-Beltran A."/>
            <person name="Castro M."/>
            <person name="Covarrubias P.C."/>
            <person name="Issotta F."/>
            <person name="Janiczek O."/>
            <person name="Mandl M."/>
            <person name="Kucera J."/>
            <person name="Quatrini R."/>
        </authorList>
    </citation>
    <scope>NUCLEOTIDE SEQUENCE [LARGE SCALE GENOMIC DNA]</scope>
    <source>
        <strain evidence="2 3">CCM 4253</strain>
    </source>
</reference>
<evidence type="ECO:0000313" key="3">
    <source>
        <dbReference type="Proteomes" id="UP000248886"/>
    </source>
</evidence>
<protein>
    <submittedName>
        <fullName evidence="2">Uncharacterized protein</fullName>
    </submittedName>
</protein>
<evidence type="ECO:0000313" key="2">
    <source>
        <dbReference type="EMBL" id="PZD82447.1"/>
    </source>
</evidence>
<dbReference type="EMBL" id="QKQP01000001">
    <property type="protein sequence ID" value="PZD82447.1"/>
    <property type="molecule type" value="Genomic_DNA"/>
</dbReference>
<sequence>MSDISSLLQTWLLPGATFALACGTVGLAWYTRKMAESTEKALEQNARLVEETQKLVESNKVLVKNEEKHHQDLLKPLCTLLRSVEDGTLENTSLFGGPNTEDSFLSIRVSIVNKGVGPALNCECYFAITGHNQCVRKIMPPLTINEKWCERNSLGDVVIFSFTLESTKQIIKTAISERDWAIYTQYYDILGKRFVIKHRPDYASGSILVSEDEDNRDLKQRFTCLL</sequence>
<feature type="transmembrane region" description="Helical" evidence="1">
    <location>
        <begin position="12"/>
        <end position="30"/>
    </location>
</feature>
<comment type="caution">
    <text evidence="2">The sequence shown here is derived from an EMBL/GenBank/DDBJ whole genome shotgun (WGS) entry which is preliminary data.</text>
</comment>
<dbReference type="Proteomes" id="UP000248886">
    <property type="component" value="Unassembled WGS sequence"/>
</dbReference>
<keyword evidence="1" id="KW-0812">Transmembrane</keyword>
<evidence type="ECO:0000256" key="1">
    <source>
        <dbReference type="SAM" id="Phobius"/>
    </source>
</evidence>
<keyword evidence="1" id="KW-0472">Membrane</keyword>
<gene>
    <name evidence="2" type="ORF">DN052_05370</name>
</gene>
<organism evidence="2 3">
    <name type="scientific">Acidithiobacillus ferrooxidans</name>
    <name type="common">Thiobacillus ferrooxidans</name>
    <dbReference type="NCBI Taxonomy" id="920"/>
    <lineage>
        <taxon>Bacteria</taxon>
        <taxon>Pseudomonadati</taxon>
        <taxon>Pseudomonadota</taxon>
        <taxon>Acidithiobacillia</taxon>
        <taxon>Acidithiobacillales</taxon>
        <taxon>Acidithiobacillaceae</taxon>
        <taxon>Acidithiobacillus</taxon>
    </lineage>
</organism>
<keyword evidence="1" id="KW-1133">Transmembrane helix</keyword>
<proteinExistence type="predicted"/>
<dbReference type="RefSeq" id="WP_054608630.1">
    <property type="nucleotide sequence ID" value="NZ_AP025160.1"/>
</dbReference>